<dbReference type="GO" id="GO:0051603">
    <property type="term" value="P:proteolysis involved in protein catabolic process"/>
    <property type="evidence" value="ECO:0007669"/>
    <property type="project" value="TreeGrafter"/>
</dbReference>
<evidence type="ECO:0000259" key="2">
    <source>
        <dbReference type="Pfam" id="PF20985"/>
    </source>
</evidence>
<dbReference type="OrthoDB" id="192611at2759"/>
<sequence length="277" mass="32192">DIDIYVTTAASPDEESYFCCYDEKRDSYVGSSYSNFWIKNTETFDLQKETLQEQYEYIKTNSYDTVDAKQHYYEHTQQYGDMEMAKLPVSQFLGYKTSPTNPNNINTISGFGKGCDVVSKPDVAIHLLQKRINNASDVSEKLRYVKELEIILKGREYVDNVLYEYVNSIQHLIPNIGTNAIIDTKHELNNRHCYRQLVDTFHQNCFNLSQNPYVLTKMQIFVNICEQMRDSSDADIAVNRLTQHCDRNINHKTAHPIPRHFLGTETYGDLAVDRMSY</sequence>
<dbReference type="InterPro" id="IPR001096">
    <property type="entry name" value="Peptidase_C13"/>
</dbReference>
<name>A0A7R9LZN1_9ACAR</name>
<protein>
    <recommendedName>
        <fullName evidence="2">Legumain prodomain domain-containing protein</fullName>
    </recommendedName>
</protein>
<evidence type="ECO:0000256" key="1">
    <source>
        <dbReference type="ARBA" id="ARBA00009941"/>
    </source>
</evidence>
<evidence type="ECO:0000313" key="4">
    <source>
        <dbReference type="Proteomes" id="UP000728032"/>
    </source>
</evidence>
<dbReference type="Pfam" id="PF20985">
    <property type="entry name" value="Legum_prodom"/>
    <property type="match status" value="1"/>
</dbReference>
<dbReference type="CDD" id="cd21115">
    <property type="entry name" value="legumain_C"/>
    <property type="match status" value="1"/>
</dbReference>
<feature type="domain" description="Legumain prodomain" evidence="2">
    <location>
        <begin position="148"/>
        <end position="236"/>
    </location>
</feature>
<dbReference type="EMBL" id="CAJPVJ010004371">
    <property type="protein sequence ID" value="CAG2168547.1"/>
    <property type="molecule type" value="Genomic_DNA"/>
</dbReference>
<dbReference type="Gene3D" id="3.40.50.1460">
    <property type="match status" value="1"/>
</dbReference>
<gene>
    <name evidence="3" type="ORF">ONB1V03_LOCUS8035</name>
</gene>
<dbReference type="Proteomes" id="UP000728032">
    <property type="component" value="Unassembled WGS sequence"/>
</dbReference>
<dbReference type="InterPro" id="IPR046427">
    <property type="entry name" value="Legumain_prodom_sf"/>
</dbReference>
<organism evidence="3">
    <name type="scientific">Oppiella nova</name>
    <dbReference type="NCBI Taxonomy" id="334625"/>
    <lineage>
        <taxon>Eukaryota</taxon>
        <taxon>Metazoa</taxon>
        <taxon>Ecdysozoa</taxon>
        <taxon>Arthropoda</taxon>
        <taxon>Chelicerata</taxon>
        <taxon>Arachnida</taxon>
        <taxon>Acari</taxon>
        <taxon>Acariformes</taxon>
        <taxon>Sarcoptiformes</taxon>
        <taxon>Oribatida</taxon>
        <taxon>Brachypylina</taxon>
        <taxon>Oppioidea</taxon>
        <taxon>Oppiidae</taxon>
        <taxon>Oppiella</taxon>
    </lineage>
</organism>
<dbReference type="PANTHER" id="PTHR12000:SF42">
    <property type="entry name" value="LEGUMAIN"/>
    <property type="match status" value="1"/>
</dbReference>
<dbReference type="Pfam" id="PF01650">
    <property type="entry name" value="Peptidase_C13"/>
    <property type="match status" value="1"/>
</dbReference>
<dbReference type="GO" id="GO:0005773">
    <property type="term" value="C:vacuole"/>
    <property type="evidence" value="ECO:0007669"/>
    <property type="project" value="GOC"/>
</dbReference>
<dbReference type="PANTHER" id="PTHR12000">
    <property type="entry name" value="HEMOGLOBINASE FAMILY MEMBER"/>
    <property type="match status" value="1"/>
</dbReference>
<accession>A0A7R9LZN1</accession>
<dbReference type="InterPro" id="IPR048501">
    <property type="entry name" value="Legum_prodom"/>
</dbReference>
<comment type="similarity">
    <text evidence="1">Belongs to the peptidase C13 family.</text>
</comment>
<dbReference type="EMBL" id="OC919196">
    <property type="protein sequence ID" value="CAD7650874.1"/>
    <property type="molecule type" value="Genomic_DNA"/>
</dbReference>
<dbReference type="AlphaFoldDB" id="A0A7R9LZN1"/>
<dbReference type="PIRSF" id="PIRSF019663">
    <property type="entry name" value="Legumain"/>
    <property type="match status" value="1"/>
</dbReference>
<keyword evidence="4" id="KW-1185">Reference proteome</keyword>
<reference evidence="3" key="1">
    <citation type="submission" date="2020-11" db="EMBL/GenBank/DDBJ databases">
        <authorList>
            <person name="Tran Van P."/>
        </authorList>
    </citation>
    <scope>NUCLEOTIDE SEQUENCE</scope>
</reference>
<feature type="non-terminal residue" evidence="3">
    <location>
        <position position="1"/>
    </location>
</feature>
<evidence type="ECO:0000313" key="3">
    <source>
        <dbReference type="EMBL" id="CAD7650874.1"/>
    </source>
</evidence>
<dbReference type="Gene3D" id="1.10.132.130">
    <property type="match status" value="1"/>
</dbReference>
<dbReference type="GO" id="GO:0004197">
    <property type="term" value="F:cysteine-type endopeptidase activity"/>
    <property type="evidence" value="ECO:0007669"/>
    <property type="project" value="TreeGrafter"/>
</dbReference>
<proteinExistence type="inferred from homology"/>
<dbReference type="GO" id="GO:0006624">
    <property type="term" value="P:vacuolar protein processing"/>
    <property type="evidence" value="ECO:0007669"/>
    <property type="project" value="TreeGrafter"/>
</dbReference>